<evidence type="ECO:0000313" key="2">
    <source>
        <dbReference type="EMBL" id="PPR04281.1"/>
    </source>
</evidence>
<accession>A0A409YMI4</accession>
<reference evidence="2 3" key="1">
    <citation type="journal article" date="2018" name="Evol. Lett.">
        <title>Horizontal gene cluster transfer increased hallucinogenic mushroom diversity.</title>
        <authorList>
            <person name="Reynolds H.T."/>
            <person name="Vijayakumar V."/>
            <person name="Gluck-Thaler E."/>
            <person name="Korotkin H.B."/>
            <person name="Matheny P.B."/>
            <person name="Slot J.C."/>
        </authorList>
    </citation>
    <scope>NUCLEOTIDE SEQUENCE [LARGE SCALE GENOMIC DNA]</scope>
    <source>
        <strain evidence="2 3">2629</strain>
    </source>
</reference>
<evidence type="ECO:0000313" key="3">
    <source>
        <dbReference type="Proteomes" id="UP000284842"/>
    </source>
</evidence>
<sequence>MAYRSTPLGLAQSNRANALLLLLSNTAYIEPLRIAAPWTSQPPLIPSLLLASVKQQIAAFIKFSAGASTKKDWTKLGLAEPAGSCEVGKRAWGSCGIGGGHTVSIPNDDVGARRCDCGVHRMEQRIIRRASDGYRSSDAGTNSCPTSYLSTPSSFFFNTSTRAITSEAPTGTWVHPTCFPYSIHASSPYDARPQLPRRPPASHAHRPSPSKQAYQMAAQRTMSAAADEWERGSSIGGFAGGSGSGGQLLY</sequence>
<dbReference type="EMBL" id="NHTK01000965">
    <property type="protein sequence ID" value="PPR04281.1"/>
    <property type="molecule type" value="Genomic_DNA"/>
</dbReference>
<proteinExistence type="predicted"/>
<evidence type="ECO:0000256" key="1">
    <source>
        <dbReference type="SAM" id="MobiDB-lite"/>
    </source>
</evidence>
<name>A0A409YMI4_9AGAR</name>
<organism evidence="2 3">
    <name type="scientific">Panaeolus cyanescens</name>
    <dbReference type="NCBI Taxonomy" id="181874"/>
    <lineage>
        <taxon>Eukaryota</taxon>
        <taxon>Fungi</taxon>
        <taxon>Dikarya</taxon>
        <taxon>Basidiomycota</taxon>
        <taxon>Agaricomycotina</taxon>
        <taxon>Agaricomycetes</taxon>
        <taxon>Agaricomycetidae</taxon>
        <taxon>Agaricales</taxon>
        <taxon>Agaricineae</taxon>
        <taxon>Galeropsidaceae</taxon>
        <taxon>Panaeolus</taxon>
    </lineage>
</organism>
<dbReference type="Proteomes" id="UP000284842">
    <property type="component" value="Unassembled WGS sequence"/>
</dbReference>
<keyword evidence="3" id="KW-1185">Reference proteome</keyword>
<feature type="region of interest" description="Disordered" evidence="1">
    <location>
        <begin position="189"/>
        <end position="212"/>
    </location>
</feature>
<dbReference type="InParanoid" id="A0A409YMI4"/>
<gene>
    <name evidence="2" type="ORF">CVT24_013365</name>
</gene>
<comment type="caution">
    <text evidence="2">The sequence shown here is derived from an EMBL/GenBank/DDBJ whole genome shotgun (WGS) entry which is preliminary data.</text>
</comment>
<dbReference type="AlphaFoldDB" id="A0A409YMI4"/>
<protein>
    <submittedName>
        <fullName evidence="2">Uncharacterized protein</fullName>
    </submittedName>
</protein>